<evidence type="ECO:0000313" key="1">
    <source>
        <dbReference type="EMBL" id="SMO96491.1"/>
    </source>
</evidence>
<evidence type="ECO:0000313" key="2">
    <source>
        <dbReference type="Proteomes" id="UP000319555"/>
    </source>
</evidence>
<name>A0A521FLY7_9RHOB</name>
<dbReference type="AlphaFoldDB" id="A0A521FLY7"/>
<reference evidence="1 2" key="1">
    <citation type="submission" date="2017-05" db="EMBL/GenBank/DDBJ databases">
        <authorList>
            <person name="Varghese N."/>
            <person name="Submissions S."/>
        </authorList>
    </citation>
    <scope>NUCLEOTIDE SEQUENCE [LARGE SCALE GENOMIC DNA]</scope>
    <source>
        <strain evidence="1 2">DSM 28009</strain>
    </source>
</reference>
<dbReference type="EMBL" id="FXTE01000030">
    <property type="protein sequence ID" value="SMO96491.1"/>
    <property type="molecule type" value="Genomic_DNA"/>
</dbReference>
<accession>A0A521FLY7</accession>
<gene>
    <name evidence="1" type="ORF">SAMN06265380_1301</name>
</gene>
<sequence length="209" mass="23494">MSAFTYRHVSMRRLFGTGSRRSDWKPVHMARIRCGERKSLSSTRRLATFAPFSFCWGTQRWTVQSGILALNLRMPWPLLKLLKSNISGPPTRSALTGHSTCRHDAAVAAHFSVIRYDSNISTQANSQNANDTVFRCQRTNGSYLRIASVAKRKRQNRIQANHFGQFETGALVLIHVDAARTYGFQTKFSTKLVANLLLGSGPIDFRFAA</sequence>
<organism evidence="1 2">
    <name type="scientific">Ruegeria faecimaris</name>
    <dbReference type="NCBI Taxonomy" id="686389"/>
    <lineage>
        <taxon>Bacteria</taxon>
        <taxon>Pseudomonadati</taxon>
        <taxon>Pseudomonadota</taxon>
        <taxon>Alphaproteobacteria</taxon>
        <taxon>Rhodobacterales</taxon>
        <taxon>Roseobacteraceae</taxon>
        <taxon>Ruegeria</taxon>
    </lineage>
</organism>
<protein>
    <submittedName>
        <fullName evidence="1">Uncharacterized protein</fullName>
    </submittedName>
</protein>
<keyword evidence="2" id="KW-1185">Reference proteome</keyword>
<dbReference type="Proteomes" id="UP000319555">
    <property type="component" value="Unassembled WGS sequence"/>
</dbReference>
<proteinExistence type="predicted"/>